<name>A0A4V4H6Y0_MUSBA</name>
<dbReference type="STRING" id="52838.A0A4V4H6Y0"/>
<dbReference type="EMBL" id="PYDT01000005">
    <property type="protein sequence ID" value="THU61626.1"/>
    <property type="molecule type" value="Genomic_DNA"/>
</dbReference>
<dbReference type="SUPFAM" id="SSF53756">
    <property type="entry name" value="UDP-Glycosyltransferase/glycogen phosphorylase"/>
    <property type="match status" value="1"/>
</dbReference>
<gene>
    <name evidence="1" type="ORF">C4D60_Mb07t25320</name>
</gene>
<evidence type="ECO:0000313" key="1">
    <source>
        <dbReference type="EMBL" id="THU61626.1"/>
    </source>
</evidence>
<comment type="caution">
    <text evidence="1">The sequence shown here is derived from an EMBL/GenBank/DDBJ whole genome shotgun (WGS) entry which is preliminary data.</text>
</comment>
<sequence length="180" mass="20668">MFARNRYAEKFKSLSPHIRFTKPIARGRGLLFMMNHQISIRWSTRFMMKLFLHLLDWDTTTWKNVSYPFNMPLRALNVSSIPVLLTVRIRERKQVAQHLPVASETKARICRLRGIRQRGKAAPPAFALGLERSQLPFVWALRAPADSHGRPAGLPEGFEERMQGRGLVCLGCVVVNNFMP</sequence>
<reference evidence="1 2" key="1">
    <citation type="journal article" date="2019" name="Nat. Plants">
        <title>Genome sequencing of Musa balbisiana reveals subgenome evolution and function divergence in polyploid bananas.</title>
        <authorList>
            <person name="Yao X."/>
        </authorList>
    </citation>
    <scope>NUCLEOTIDE SEQUENCE [LARGE SCALE GENOMIC DNA]</scope>
    <source>
        <strain evidence="2">cv. DH-PKW</strain>
        <tissue evidence="1">Leaves</tissue>
    </source>
</reference>
<evidence type="ECO:0000313" key="2">
    <source>
        <dbReference type="Proteomes" id="UP000317650"/>
    </source>
</evidence>
<keyword evidence="2" id="KW-1185">Reference proteome</keyword>
<proteinExistence type="predicted"/>
<dbReference type="Proteomes" id="UP000317650">
    <property type="component" value="Chromosome 7"/>
</dbReference>
<dbReference type="Gene3D" id="3.40.50.2000">
    <property type="entry name" value="Glycogen Phosphorylase B"/>
    <property type="match status" value="1"/>
</dbReference>
<dbReference type="AlphaFoldDB" id="A0A4V4H6Y0"/>
<accession>A0A4V4H6Y0</accession>
<protein>
    <submittedName>
        <fullName evidence="1">Uncharacterized protein</fullName>
    </submittedName>
</protein>
<organism evidence="1 2">
    <name type="scientific">Musa balbisiana</name>
    <name type="common">Banana</name>
    <dbReference type="NCBI Taxonomy" id="52838"/>
    <lineage>
        <taxon>Eukaryota</taxon>
        <taxon>Viridiplantae</taxon>
        <taxon>Streptophyta</taxon>
        <taxon>Embryophyta</taxon>
        <taxon>Tracheophyta</taxon>
        <taxon>Spermatophyta</taxon>
        <taxon>Magnoliopsida</taxon>
        <taxon>Liliopsida</taxon>
        <taxon>Zingiberales</taxon>
        <taxon>Musaceae</taxon>
        <taxon>Musa</taxon>
    </lineage>
</organism>